<keyword evidence="5" id="KW-0949">S-adenosyl-L-methionine</keyword>
<dbReference type="Pfam" id="PF02086">
    <property type="entry name" value="MethyltransfD12"/>
    <property type="match status" value="1"/>
</dbReference>
<dbReference type="GO" id="GO:0006298">
    <property type="term" value="P:mismatch repair"/>
    <property type="evidence" value="ECO:0007669"/>
    <property type="project" value="TreeGrafter"/>
</dbReference>
<evidence type="ECO:0000256" key="4">
    <source>
        <dbReference type="ARBA" id="ARBA00022679"/>
    </source>
</evidence>
<dbReference type="EMBL" id="MH160392">
    <property type="protein sequence ID" value="AWN06236.1"/>
    <property type="molecule type" value="Genomic_DNA"/>
</dbReference>
<dbReference type="InterPro" id="IPR023095">
    <property type="entry name" value="Ade_MeTrfase_dom_2"/>
</dbReference>
<name>A0A3G1QTQ0_9CAUD</name>
<comment type="catalytic activity">
    <reaction evidence="6">
        <text>a 2'-deoxyadenosine in DNA + S-adenosyl-L-methionine = an N(6)-methyl-2'-deoxyadenosine in DNA + S-adenosyl-L-homocysteine + H(+)</text>
        <dbReference type="Rhea" id="RHEA:15197"/>
        <dbReference type="Rhea" id="RHEA-COMP:12418"/>
        <dbReference type="Rhea" id="RHEA-COMP:12419"/>
        <dbReference type="ChEBI" id="CHEBI:15378"/>
        <dbReference type="ChEBI" id="CHEBI:57856"/>
        <dbReference type="ChEBI" id="CHEBI:59789"/>
        <dbReference type="ChEBI" id="CHEBI:90615"/>
        <dbReference type="ChEBI" id="CHEBI:90616"/>
        <dbReference type="EC" id="2.1.1.72"/>
    </reaction>
</comment>
<comment type="similarity">
    <text evidence="1">Belongs to the N(4)/N(6)-methyltransferase family.</text>
</comment>
<dbReference type="InterPro" id="IPR012327">
    <property type="entry name" value="MeTrfase_D12"/>
</dbReference>
<dbReference type="InterPro" id="IPR029063">
    <property type="entry name" value="SAM-dependent_MTases_sf"/>
</dbReference>
<evidence type="ECO:0000256" key="6">
    <source>
        <dbReference type="ARBA" id="ARBA00047942"/>
    </source>
</evidence>
<reference evidence="7 8" key="1">
    <citation type="journal article" date="2018" name="Plant Pathol. J.">
        <title>Characterization of the Lytic Bacteriophage phiEaP-8 Effective against Both Erwinia amylovora and Erwinia pyrifoliae Causing Severe Diseases in Apple and Pear.</title>
        <authorList>
            <person name="Park J."/>
            <person name="Lee G.M."/>
            <person name="Kim D."/>
            <person name="Park D.H."/>
            <person name="Oh C.S."/>
        </authorList>
    </citation>
    <scope>NUCLEOTIDE SEQUENCE [LARGE SCALE GENOMIC DNA]</scope>
</reference>
<dbReference type="GeneID" id="55819100"/>
<dbReference type="RefSeq" id="YP_009889600.1">
    <property type="nucleotide sequence ID" value="NC_049510.1"/>
</dbReference>
<dbReference type="PANTHER" id="PTHR30481:SF3">
    <property type="entry name" value="DNA ADENINE METHYLASE"/>
    <property type="match status" value="1"/>
</dbReference>
<evidence type="ECO:0000256" key="1">
    <source>
        <dbReference type="ARBA" id="ARBA00006594"/>
    </source>
</evidence>
<keyword evidence="3 7" id="KW-0489">Methyltransferase</keyword>
<dbReference type="GO" id="GO:0043565">
    <property type="term" value="F:sequence-specific DNA binding"/>
    <property type="evidence" value="ECO:0007669"/>
    <property type="project" value="TreeGrafter"/>
</dbReference>
<dbReference type="InterPro" id="IPR012263">
    <property type="entry name" value="M_m6A_EcoRV"/>
</dbReference>
<dbReference type="SUPFAM" id="SSF53335">
    <property type="entry name" value="S-adenosyl-L-methionine-dependent methyltransferases"/>
    <property type="match status" value="1"/>
</dbReference>
<evidence type="ECO:0000256" key="3">
    <source>
        <dbReference type="ARBA" id="ARBA00022603"/>
    </source>
</evidence>
<keyword evidence="8" id="KW-1185">Reference proteome</keyword>
<protein>
    <recommendedName>
        <fullName evidence="2">site-specific DNA-methyltransferase (adenine-specific)</fullName>
        <ecNumber evidence="2">2.1.1.72</ecNumber>
    </recommendedName>
</protein>
<evidence type="ECO:0000313" key="8">
    <source>
        <dbReference type="Proteomes" id="UP000267934"/>
    </source>
</evidence>
<dbReference type="PIRSF" id="PIRSF000398">
    <property type="entry name" value="M_m6A_EcoRV"/>
    <property type="match status" value="1"/>
</dbReference>
<dbReference type="KEGG" id="vg:55819100"/>
<dbReference type="PANTHER" id="PTHR30481">
    <property type="entry name" value="DNA ADENINE METHYLASE"/>
    <property type="match status" value="1"/>
</dbReference>
<accession>A0A3G1QTQ0</accession>
<keyword evidence="4" id="KW-0808">Transferase</keyword>
<evidence type="ECO:0000313" key="7">
    <source>
        <dbReference type="EMBL" id="AWN06236.1"/>
    </source>
</evidence>
<dbReference type="InterPro" id="IPR002052">
    <property type="entry name" value="DNA_methylase_N6_adenine_CS"/>
</dbReference>
<evidence type="ECO:0000256" key="2">
    <source>
        <dbReference type="ARBA" id="ARBA00011900"/>
    </source>
</evidence>
<dbReference type="PRINTS" id="PR00505">
    <property type="entry name" value="D12N6MTFRASE"/>
</dbReference>
<organism evidence="7 8">
    <name type="scientific">Erwinia phage phiEaP8</name>
    <dbReference type="NCBI Taxonomy" id="2178928"/>
    <lineage>
        <taxon>Viruses</taxon>
        <taxon>Duplodnaviria</taxon>
        <taxon>Heunggongvirae</taxon>
        <taxon>Uroviricota</taxon>
        <taxon>Caudoviricetes</taxon>
        <taxon>Schitoviridae</taxon>
        <taxon>Erskinevirinae</taxon>
        <taxon>Yonginvirus</taxon>
        <taxon>Yonginvirus EaP8</taxon>
    </lineage>
</organism>
<dbReference type="GO" id="GO:0032259">
    <property type="term" value="P:methylation"/>
    <property type="evidence" value="ECO:0007669"/>
    <property type="project" value="UniProtKB-KW"/>
</dbReference>
<sequence>MNWTGIMPVLFYNNQRGSMRTPLKWVGSKARIMDRLAPHLTPATRLVEPFGGSAAVMVNTDYPSYLIGDVNQDLINFHLNCRDNTQELIDEARKLFATENSEASYIRLRRWFNEFRTPTVYRSALFLFLNRHCFNGLCRYNASGEFNVPYGKYHSPYFPQEEIEYFANQALRAEFKHQGWLATLMEVRHGDIVYIDPPYIPLTATSSFTNYAPGGFGLPEQKELAEALLDLGSYGIPIIASNSNAVLSHELYKQFTIHQIHAPRSIGGASSAKELIATLNC</sequence>
<dbReference type="GO" id="GO:1904047">
    <property type="term" value="F:S-adenosyl-L-methionine binding"/>
    <property type="evidence" value="ECO:0007669"/>
    <property type="project" value="TreeGrafter"/>
</dbReference>
<dbReference type="EC" id="2.1.1.72" evidence="2"/>
<dbReference type="GO" id="GO:0009007">
    <property type="term" value="F:site-specific DNA-methyltransferase (adenine-specific) activity"/>
    <property type="evidence" value="ECO:0007669"/>
    <property type="project" value="UniProtKB-EC"/>
</dbReference>
<dbReference type="Proteomes" id="UP000267934">
    <property type="component" value="Segment"/>
</dbReference>
<dbReference type="PROSITE" id="PS00092">
    <property type="entry name" value="N6_MTASE"/>
    <property type="match status" value="1"/>
</dbReference>
<dbReference type="Gene3D" id="3.40.50.150">
    <property type="entry name" value="Vaccinia Virus protein VP39"/>
    <property type="match status" value="1"/>
</dbReference>
<dbReference type="NCBIfam" id="TIGR00571">
    <property type="entry name" value="dam"/>
    <property type="match status" value="1"/>
</dbReference>
<dbReference type="GO" id="GO:0009307">
    <property type="term" value="P:DNA restriction-modification system"/>
    <property type="evidence" value="ECO:0007669"/>
    <property type="project" value="InterPro"/>
</dbReference>
<dbReference type="Gene3D" id="1.10.1020.10">
    <property type="entry name" value="Adenine-specific Methyltransferase, Domain 2"/>
    <property type="match status" value="1"/>
</dbReference>
<evidence type="ECO:0000256" key="5">
    <source>
        <dbReference type="ARBA" id="ARBA00022691"/>
    </source>
</evidence>
<proteinExistence type="inferred from homology"/>